<evidence type="ECO:0000259" key="11">
    <source>
        <dbReference type="PROSITE" id="PS52040"/>
    </source>
</evidence>
<keyword evidence="5 8" id="KW-0472">Membrane</keyword>
<dbReference type="GO" id="GO:0005737">
    <property type="term" value="C:cytoplasm"/>
    <property type="evidence" value="ECO:0007669"/>
    <property type="project" value="TreeGrafter"/>
</dbReference>
<dbReference type="HAMAP" id="MF_00937">
    <property type="entry name" value="ParC_type2"/>
    <property type="match status" value="1"/>
</dbReference>
<dbReference type="InterPro" id="IPR013760">
    <property type="entry name" value="Topo_IIA-like_dom_sf"/>
</dbReference>
<dbReference type="GO" id="GO:0005524">
    <property type="term" value="F:ATP binding"/>
    <property type="evidence" value="ECO:0007669"/>
    <property type="project" value="InterPro"/>
</dbReference>
<dbReference type="InterPro" id="IPR002205">
    <property type="entry name" value="Topo_IIA_dom_A"/>
</dbReference>
<dbReference type="GO" id="GO:0007059">
    <property type="term" value="P:chromosome segregation"/>
    <property type="evidence" value="ECO:0007669"/>
    <property type="project" value="UniProtKB-UniRule"/>
</dbReference>
<dbReference type="SUPFAM" id="SSF56719">
    <property type="entry name" value="Type II DNA topoisomerase"/>
    <property type="match status" value="1"/>
</dbReference>
<evidence type="ECO:0000256" key="8">
    <source>
        <dbReference type="HAMAP-Rule" id="MF_00937"/>
    </source>
</evidence>
<evidence type="ECO:0000256" key="1">
    <source>
        <dbReference type="ARBA" id="ARBA00000185"/>
    </source>
</evidence>
<evidence type="ECO:0000313" key="13">
    <source>
        <dbReference type="Proteomes" id="UP000315103"/>
    </source>
</evidence>
<keyword evidence="10" id="KW-0175">Coiled coil</keyword>
<keyword evidence="13" id="KW-1185">Reference proteome</keyword>
<evidence type="ECO:0000256" key="2">
    <source>
        <dbReference type="ARBA" id="ARBA00022475"/>
    </source>
</evidence>
<dbReference type="FunFam" id="3.30.1360.40:FF:000002">
    <property type="entry name" value="DNA gyrase subunit A"/>
    <property type="match status" value="1"/>
</dbReference>
<dbReference type="FunFam" id="1.10.268.10:FF:000001">
    <property type="entry name" value="DNA gyrase subunit A"/>
    <property type="match status" value="1"/>
</dbReference>
<keyword evidence="2 8" id="KW-1003">Cell membrane</keyword>
<dbReference type="AlphaFoldDB" id="A0A558AZD2"/>
<dbReference type="SUPFAM" id="SSF101904">
    <property type="entry name" value="GyrA/ParC C-terminal domain-like"/>
    <property type="match status" value="1"/>
</dbReference>
<dbReference type="FunFam" id="3.90.199.10:FF:000001">
    <property type="entry name" value="DNA gyrase subunit A"/>
    <property type="match status" value="1"/>
</dbReference>
<evidence type="ECO:0000256" key="3">
    <source>
        <dbReference type="ARBA" id="ARBA00023029"/>
    </source>
</evidence>
<comment type="function">
    <text evidence="8">Topoisomerase IV is essential for chromosome segregation. It relaxes supercoiled DNA. Performs the decatenation events required during the replication of a circular DNA molecule.</text>
</comment>
<feature type="site" description="Interaction with DNA" evidence="8">
    <location>
        <position position="88"/>
    </location>
</feature>
<feature type="domain" description="Topo IIA-type catalytic" evidence="11">
    <location>
        <begin position="31"/>
        <end position="495"/>
    </location>
</feature>
<dbReference type="Pfam" id="PF00521">
    <property type="entry name" value="DNA_topoisoIV"/>
    <property type="match status" value="1"/>
</dbReference>
<evidence type="ECO:0000256" key="5">
    <source>
        <dbReference type="ARBA" id="ARBA00023136"/>
    </source>
</evidence>
<dbReference type="PANTHER" id="PTHR43493:SF9">
    <property type="entry name" value="DNA TOPOISOMERASE 4 SUBUNIT A"/>
    <property type="match status" value="1"/>
</dbReference>
<keyword evidence="4 8" id="KW-0238">DNA-binding</keyword>
<reference evidence="12 13" key="1">
    <citation type="submission" date="2019-07" db="EMBL/GenBank/DDBJ databases">
        <title>Salinicoccus cyprini sp. nov., isolated from gastro-intestinal tract of mirror carp, Cyprinus carpio var. specularis, collected from Gobind Sagar Reservoir, Himachal Pradesh, India.</title>
        <authorList>
            <person name="Talwar C."/>
            <person name="Singh A.K."/>
            <person name="Lal R."/>
            <person name="Negi R.K."/>
        </authorList>
    </citation>
    <scope>NUCLEOTIDE SEQUENCE [LARGE SCALE GENOMIC DNA]</scope>
    <source>
        <strain evidence="12 13">CT19</strain>
    </source>
</reference>
<organism evidence="12 13">
    <name type="scientific">Salinicoccus cyprini</name>
    <dbReference type="NCBI Taxonomy" id="2493691"/>
    <lineage>
        <taxon>Bacteria</taxon>
        <taxon>Bacillati</taxon>
        <taxon>Bacillota</taxon>
        <taxon>Bacilli</taxon>
        <taxon>Bacillales</taxon>
        <taxon>Staphylococcaceae</taxon>
        <taxon>Salinicoccus</taxon>
    </lineage>
</organism>
<dbReference type="InterPro" id="IPR013758">
    <property type="entry name" value="Topo_IIA_A/C_ab"/>
</dbReference>
<feature type="active site" description="O-(5'-phospho-DNA)-tyrosine intermediate" evidence="8 9">
    <location>
        <position position="119"/>
    </location>
</feature>
<feature type="site" description="Interaction with DNA" evidence="8">
    <location>
        <position position="39"/>
    </location>
</feature>
<dbReference type="SMART" id="SM00434">
    <property type="entry name" value="TOP4c"/>
    <property type="match status" value="1"/>
</dbReference>
<dbReference type="OrthoDB" id="9806486at2"/>
<dbReference type="NCBIfam" id="NF004044">
    <property type="entry name" value="PRK05561.1"/>
    <property type="match status" value="1"/>
</dbReference>
<feature type="site" description="Interaction with DNA" evidence="8">
    <location>
        <position position="77"/>
    </location>
</feature>
<dbReference type="InterPro" id="IPR013757">
    <property type="entry name" value="Topo_IIA_A_a_sf"/>
</dbReference>
<dbReference type="CDD" id="cd00187">
    <property type="entry name" value="TOP4c"/>
    <property type="match status" value="1"/>
</dbReference>
<dbReference type="EMBL" id="VMSJ01000001">
    <property type="protein sequence ID" value="TVT29620.1"/>
    <property type="molecule type" value="Genomic_DNA"/>
</dbReference>
<accession>A0A558AZD2</accession>
<dbReference type="GO" id="GO:0034335">
    <property type="term" value="F:DNA negative supercoiling activity"/>
    <property type="evidence" value="ECO:0007669"/>
    <property type="project" value="UniProtKB-ARBA"/>
</dbReference>
<comment type="subcellular location">
    <subcellularLocation>
        <location evidence="8">Cell membrane</location>
        <topology evidence="8">Peripheral membrane protein</topology>
    </subcellularLocation>
</comment>
<keyword evidence="6 8" id="KW-0413">Isomerase</keyword>
<evidence type="ECO:0000256" key="6">
    <source>
        <dbReference type="ARBA" id="ARBA00023235"/>
    </source>
</evidence>
<dbReference type="EC" id="5.6.2.2" evidence="8"/>
<sequence length="806" mass="90702">MTEQVQRMQLEDVIGDRFGRYSKYVIQDRAIPDVRDGLKPVQRRILYAMYKEGNTYEKGFRKSAKTVGNVIGNYHPHGDSSVYEAMIRLSQEWKMREGLIDIHGNKGSVDGDPPAAMRYTEARLSEISNEMLRDINKNTVQFINNFDDTEMEPTVLPSKFPNLLVNGSTGISAGYATDIPPHNLGEVIDATLKMIDKPNTSVEELMEVVKGPDFPTGGTIQGVDQIRKAYETGRGKIIVRSKVRTEDTRGSKTLIIIEELPFEVNKANLVKKMDEIRADRNVDGILEVRDETDREGLRIVVEVKKEANVEGIINYFYKKTDLQVSYSFNMVAISDRAPKQLGLKEILTSYIAHQKSVILNRSRHELSEAERRMHIIEGLMKALSILDEVIRVIRESDNKRNAKENLVEAFSFTEAQAEAIVMLQLYRLTNTDIVELETEHNELDYTINQLRDILSNEKQLAKVIKKELRDIRKKYATPRKSTVEDEIETIELEKEVLIAKEEVVVSLTREGYVKRTSQRSYNASTPEEIGMKEDDQVLLVRQAHTLEHMLVFTSHGNYMIIPVHELPDIRWKDNGQHLSNRFRLGAKEVPVAAFVVEGYGDDVSVVTTTRQGQIKKTGLKAYEATRIRRPISGINLKKDDVVISVELADAAADVLLVTEKGISLRYPLSDVNATGLKAQGVRAIQLKADDSLAFSGLITNEKFLVTVTQRGAVKRTAIDTFEAGGRAQVGNTLLKEIKSKPHRIIGARLIENNIDMTLFSAGSSFDIDARSIRVSGKYANGSFVVDENEFGEVESVVFENPALGNQ</sequence>
<dbReference type="NCBIfam" id="TIGR01061">
    <property type="entry name" value="parC_Gpos"/>
    <property type="match status" value="1"/>
</dbReference>
<dbReference type="Pfam" id="PF03989">
    <property type="entry name" value="DNA_gyraseA_C"/>
    <property type="match status" value="4"/>
</dbReference>
<evidence type="ECO:0000256" key="9">
    <source>
        <dbReference type="PROSITE-ProRule" id="PRU01384"/>
    </source>
</evidence>
<keyword evidence="3 8" id="KW-0799">Topoisomerase</keyword>
<comment type="caution">
    <text evidence="12">The sequence shown here is derived from an EMBL/GenBank/DDBJ whole genome shotgun (WGS) entry which is preliminary data.</text>
</comment>
<dbReference type="PROSITE" id="PS52040">
    <property type="entry name" value="TOPO_IIA"/>
    <property type="match status" value="1"/>
</dbReference>
<dbReference type="GO" id="GO:0009330">
    <property type="term" value="C:DNA topoisomerase type II (double strand cut, ATP-hydrolyzing) complex"/>
    <property type="evidence" value="ECO:0007669"/>
    <property type="project" value="TreeGrafter"/>
</dbReference>
<comment type="catalytic activity">
    <reaction evidence="1 8 9">
        <text>ATP-dependent breakage, passage and rejoining of double-stranded DNA.</text>
        <dbReference type="EC" id="5.6.2.2"/>
    </reaction>
</comment>
<dbReference type="GO" id="GO:0005694">
    <property type="term" value="C:chromosome"/>
    <property type="evidence" value="ECO:0007669"/>
    <property type="project" value="InterPro"/>
</dbReference>
<comment type="subunit">
    <text evidence="7 8">Heterotetramer composed of ParC and ParE.</text>
</comment>
<feature type="coiled-coil region" evidence="10">
    <location>
        <begin position="433"/>
        <end position="500"/>
    </location>
</feature>
<dbReference type="InterPro" id="IPR050220">
    <property type="entry name" value="Type_II_DNA_Topoisomerases"/>
</dbReference>
<dbReference type="PANTHER" id="PTHR43493">
    <property type="entry name" value="DNA GYRASE/TOPOISOMERASE SUBUNIT A"/>
    <property type="match status" value="1"/>
</dbReference>
<feature type="site" description="Interaction with DNA" evidence="8">
    <location>
        <position position="94"/>
    </location>
</feature>
<dbReference type="Gene3D" id="3.90.199.10">
    <property type="entry name" value="Topoisomerase II, domain 5"/>
    <property type="match status" value="1"/>
</dbReference>
<protein>
    <recommendedName>
        <fullName evidence="8">DNA topoisomerase 4 subunit A</fullName>
        <ecNumber evidence="8">5.6.2.2</ecNumber>
    </recommendedName>
    <alternativeName>
        <fullName evidence="8">Topoisomerase IV subunit A</fullName>
    </alternativeName>
</protein>
<dbReference type="Gene3D" id="3.30.1360.40">
    <property type="match status" value="1"/>
</dbReference>
<dbReference type="FunFam" id="2.120.10.90:FF:000005">
    <property type="entry name" value="DNA topoisomerase 4 subunit A"/>
    <property type="match status" value="1"/>
</dbReference>
<dbReference type="InterPro" id="IPR035516">
    <property type="entry name" value="Gyrase/topoIV_suA_C"/>
</dbReference>
<gene>
    <name evidence="8 12" type="primary">parC</name>
    <name evidence="12" type="ORF">FO441_04880</name>
</gene>
<feature type="site" description="Interaction with DNA" evidence="8">
    <location>
        <position position="75"/>
    </location>
</feature>
<dbReference type="InterPro" id="IPR005741">
    <property type="entry name" value="TopoIV_A_Gpos"/>
</dbReference>
<proteinExistence type="inferred from homology"/>
<name>A0A558AZD2_9STAP</name>
<feature type="site" description="Transition state stabilizer" evidence="8">
    <location>
        <position position="118"/>
    </location>
</feature>
<dbReference type="Gene3D" id="2.120.10.90">
    <property type="entry name" value="DNA gyrase/topoisomerase IV, subunit A, C-terminal"/>
    <property type="match status" value="1"/>
</dbReference>
<evidence type="ECO:0000313" key="12">
    <source>
        <dbReference type="EMBL" id="TVT29620.1"/>
    </source>
</evidence>
<dbReference type="GO" id="GO:0003677">
    <property type="term" value="F:DNA binding"/>
    <property type="evidence" value="ECO:0007669"/>
    <property type="project" value="UniProtKB-UniRule"/>
</dbReference>
<dbReference type="GO" id="GO:0006265">
    <property type="term" value="P:DNA topological change"/>
    <property type="evidence" value="ECO:0007669"/>
    <property type="project" value="UniProtKB-UniRule"/>
</dbReference>
<dbReference type="Gene3D" id="1.10.268.10">
    <property type="entry name" value="Topoisomerase, domain 3"/>
    <property type="match status" value="1"/>
</dbReference>
<evidence type="ECO:0000256" key="4">
    <source>
        <dbReference type="ARBA" id="ARBA00023125"/>
    </source>
</evidence>
<dbReference type="GO" id="GO:0019897">
    <property type="term" value="C:extrinsic component of plasma membrane"/>
    <property type="evidence" value="ECO:0007669"/>
    <property type="project" value="UniProtKB-UniRule"/>
</dbReference>
<comment type="similarity">
    <text evidence="8">Belongs to the type II topoisomerase GyrA/ParC subunit family. ParC type 2 subfamily.</text>
</comment>
<evidence type="ECO:0000256" key="10">
    <source>
        <dbReference type="SAM" id="Coils"/>
    </source>
</evidence>
<evidence type="ECO:0000256" key="7">
    <source>
        <dbReference type="ARBA" id="ARBA00063644"/>
    </source>
</evidence>
<dbReference type="RefSeq" id="WP_145286581.1">
    <property type="nucleotide sequence ID" value="NZ_VMSJ01000001.1"/>
</dbReference>
<dbReference type="InterPro" id="IPR006691">
    <property type="entry name" value="GyrA/parC_rep"/>
</dbReference>
<dbReference type="Proteomes" id="UP000315103">
    <property type="component" value="Unassembled WGS sequence"/>
</dbReference>